<dbReference type="EMBL" id="MU001637">
    <property type="protein sequence ID" value="KAF2482146.1"/>
    <property type="molecule type" value="Genomic_DNA"/>
</dbReference>
<gene>
    <name evidence="1" type="ORF">BDY17DRAFT_178323</name>
</gene>
<proteinExistence type="predicted"/>
<protein>
    <submittedName>
        <fullName evidence="1">Uncharacterized protein</fullName>
    </submittedName>
</protein>
<name>A0A6A6PQS4_9PEZI</name>
<keyword evidence="2" id="KW-1185">Reference proteome</keyword>
<evidence type="ECO:0000313" key="1">
    <source>
        <dbReference type="EMBL" id="KAF2482146.1"/>
    </source>
</evidence>
<dbReference type="AlphaFoldDB" id="A0A6A6PQS4"/>
<dbReference type="RefSeq" id="XP_033588716.1">
    <property type="nucleotide sequence ID" value="XM_033729885.1"/>
</dbReference>
<accession>A0A6A6PQS4</accession>
<evidence type="ECO:0000313" key="2">
    <source>
        <dbReference type="Proteomes" id="UP000799767"/>
    </source>
</evidence>
<reference evidence="1" key="1">
    <citation type="journal article" date="2020" name="Stud. Mycol.">
        <title>101 Dothideomycetes genomes: a test case for predicting lifestyles and emergence of pathogens.</title>
        <authorList>
            <person name="Haridas S."/>
            <person name="Albert R."/>
            <person name="Binder M."/>
            <person name="Bloem J."/>
            <person name="Labutti K."/>
            <person name="Salamov A."/>
            <person name="Andreopoulos B."/>
            <person name="Baker S."/>
            <person name="Barry K."/>
            <person name="Bills G."/>
            <person name="Bluhm B."/>
            <person name="Cannon C."/>
            <person name="Castanera R."/>
            <person name="Culley D."/>
            <person name="Daum C."/>
            <person name="Ezra D."/>
            <person name="Gonzalez J."/>
            <person name="Henrissat B."/>
            <person name="Kuo A."/>
            <person name="Liang C."/>
            <person name="Lipzen A."/>
            <person name="Lutzoni F."/>
            <person name="Magnuson J."/>
            <person name="Mondo S."/>
            <person name="Nolan M."/>
            <person name="Ohm R."/>
            <person name="Pangilinan J."/>
            <person name="Park H.-J."/>
            <person name="Ramirez L."/>
            <person name="Alfaro M."/>
            <person name="Sun H."/>
            <person name="Tritt A."/>
            <person name="Yoshinaga Y."/>
            <person name="Zwiers L.-H."/>
            <person name="Turgeon B."/>
            <person name="Goodwin S."/>
            <person name="Spatafora J."/>
            <person name="Crous P."/>
            <person name="Grigoriev I."/>
        </authorList>
    </citation>
    <scope>NUCLEOTIDE SEQUENCE</scope>
    <source>
        <strain evidence="1">CBS 113389</strain>
    </source>
</reference>
<sequence length="149" mass="16636">MAAKRWALSARPAVHAGQVKVEVVSGMLDPSGMVLVAAGVICISSASWCQENTSCLVFCLKNCKEIEKGTHSRFRWVEFGGESRIGEPRNLTRLDVIFFSVGRGEAAMRCRSLCLRYRDRKTLPSQVTRDRRSEQDAVDALIRLPCQYA</sequence>
<dbReference type="GeneID" id="54470887"/>
<dbReference type="Proteomes" id="UP000799767">
    <property type="component" value="Unassembled WGS sequence"/>
</dbReference>
<organism evidence="1 2">
    <name type="scientific">Neohortaea acidophila</name>
    <dbReference type="NCBI Taxonomy" id="245834"/>
    <lineage>
        <taxon>Eukaryota</taxon>
        <taxon>Fungi</taxon>
        <taxon>Dikarya</taxon>
        <taxon>Ascomycota</taxon>
        <taxon>Pezizomycotina</taxon>
        <taxon>Dothideomycetes</taxon>
        <taxon>Dothideomycetidae</taxon>
        <taxon>Mycosphaerellales</taxon>
        <taxon>Teratosphaeriaceae</taxon>
        <taxon>Neohortaea</taxon>
    </lineage>
</organism>